<dbReference type="AlphaFoldDB" id="A0A1Z3HVF9"/>
<dbReference type="KEGG" id="hhg:XM38_052540"/>
<reference evidence="1 2" key="1">
    <citation type="journal article" date="2016" name="Biochim. Biophys. Acta">
        <title>Characterization of red-shifted phycobilisomes isolated from the chlorophyll f-containing cyanobacterium Halomicronema hongdechloris.</title>
        <authorList>
            <person name="Li Y."/>
            <person name="Lin Y."/>
            <person name="Garvey C.J."/>
            <person name="Birch D."/>
            <person name="Corkery R.W."/>
            <person name="Loughlin P.C."/>
            <person name="Scheer H."/>
            <person name="Willows R.D."/>
            <person name="Chen M."/>
        </authorList>
    </citation>
    <scope>NUCLEOTIDE SEQUENCE [LARGE SCALE GENOMIC DNA]</scope>
    <source>
        <strain evidence="1 2">C2206</strain>
    </source>
</reference>
<organism evidence="1 2">
    <name type="scientific">Halomicronema hongdechloris C2206</name>
    <dbReference type="NCBI Taxonomy" id="1641165"/>
    <lineage>
        <taxon>Bacteria</taxon>
        <taxon>Bacillati</taxon>
        <taxon>Cyanobacteriota</taxon>
        <taxon>Cyanophyceae</taxon>
        <taxon>Nodosilineales</taxon>
        <taxon>Nodosilineaceae</taxon>
        <taxon>Halomicronema</taxon>
    </lineage>
</organism>
<sequence length="46" mass="5127">MVEISQLAMSEIRLYIDEDSMDQALISALKARNVDVITVLDTQTEG</sequence>
<evidence type="ECO:0000313" key="2">
    <source>
        <dbReference type="Proteomes" id="UP000191901"/>
    </source>
</evidence>
<protein>
    <recommendedName>
        <fullName evidence="3">DUF5615 domain-containing protein</fullName>
    </recommendedName>
</protein>
<name>A0A1Z3HVF9_9CYAN</name>
<proteinExistence type="predicted"/>
<gene>
    <name evidence="1" type="ORF">XM38_052540</name>
</gene>
<keyword evidence="2" id="KW-1185">Reference proteome</keyword>
<accession>A0A1Z3HVF9</accession>
<dbReference type="EMBL" id="CP021983">
    <property type="protein sequence ID" value="ASC74279.1"/>
    <property type="molecule type" value="Genomic_DNA"/>
</dbReference>
<evidence type="ECO:0000313" key="1">
    <source>
        <dbReference type="EMBL" id="ASC74279.1"/>
    </source>
</evidence>
<dbReference type="Proteomes" id="UP000191901">
    <property type="component" value="Chromosome"/>
</dbReference>
<evidence type="ECO:0008006" key="3">
    <source>
        <dbReference type="Google" id="ProtNLM"/>
    </source>
</evidence>